<reference evidence="2 3" key="1">
    <citation type="submission" date="2019-05" db="EMBL/GenBank/DDBJ databases">
        <title>Another draft genome of Portunus trituberculatus and its Hox gene families provides insights of decapod evolution.</title>
        <authorList>
            <person name="Jeong J.-H."/>
            <person name="Song I."/>
            <person name="Kim S."/>
            <person name="Choi T."/>
            <person name="Kim D."/>
            <person name="Ryu S."/>
            <person name="Kim W."/>
        </authorList>
    </citation>
    <scope>NUCLEOTIDE SEQUENCE [LARGE SCALE GENOMIC DNA]</scope>
    <source>
        <tissue evidence="2">Muscle</tissue>
    </source>
</reference>
<evidence type="ECO:0000256" key="1">
    <source>
        <dbReference type="SAM" id="MobiDB-lite"/>
    </source>
</evidence>
<accession>A0A5B7H505</accession>
<feature type="compositionally biased region" description="Low complexity" evidence="1">
    <location>
        <begin position="55"/>
        <end position="71"/>
    </location>
</feature>
<name>A0A5B7H505_PORTR</name>
<gene>
    <name evidence="2" type="primary">bsk_0</name>
    <name evidence="2" type="ORF">E2C01_058553</name>
</gene>
<evidence type="ECO:0000313" key="3">
    <source>
        <dbReference type="Proteomes" id="UP000324222"/>
    </source>
</evidence>
<sequence>MFNTLQPAPGPYDHSVDDREHTVDQWKELIYKEVMDYELVYNTPGGGAGAGGAHGTPNTHAPPSAATNAAADGDPDHRPNHR</sequence>
<dbReference type="Gene3D" id="3.30.200.20">
    <property type="entry name" value="Phosphorylase Kinase, domain 1"/>
    <property type="match status" value="1"/>
</dbReference>
<comment type="caution">
    <text evidence="2">The sequence shown here is derived from an EMBL/GenBank/DDBJ whole genome shotgun (WGS) entry which is preliminary data.</text>
</comment>
<evidence type="ECO:0000313" key="2">
    <source>
        <dbReference type="EMBL" id="MPC64437.1"/>
    </source>
</evidence>
<protein>
    <submittedName>
        <fullName evidence="2">Stress-activated protein kinase JNK</fullName>
    </submittedName>
</protein>
<dbReference type="OrthoDB" id="192887at2759"/>
<proteinExistence type="predicted"/>
<dbReference type="Proteomes" id="UP000324222">
    <property type="component" value="Unassembled WGS sequence"/>
</dbReference>
<dbReference type="AlphaFoldDB" id="A0A5B7H505"/>
<keyword evidence="3" id="KW-1185">Reference proteome</keyword>
<keyword evidence="2" id="KW-0418">Kinase</keyword>
<keyword evidence="2" id="KW-0808">Transferase</keyword>
<dbReference type="GO" id="GO:0016301">
    <property type="term" value="F:kinase activity"/>
    <property type="evidence" value="ECO:0007669"/>
    <property type="project" value="UniProtKB-KW"/>
</dbReference>
<feature type="region of interest" description="Disordered" evidence="1">
    <location>
        <begin position="1"/>
        <end position="20"/>
    </location>
</feature>
<feature type="compositionally biased region" description="Gly residues" evidence="1">
    <location>
        <begin position="44"/>
        <end position="54"/>
    </location>
</feature>
<dbReference type="EMBL" id="VSRR010022096">
    <property type="protein sequence ID" value="MPC64437.1"/>
    <property type="molecule type" value="Genomic_DNA"/>
</dbReference>
<feature type="region of interest" description="Disordered" evidence="1">
    <location>
        <begin position="42"/>
        <end position="82"/>
    </location>
</feature>
<organism evidence="2 3">
    <name type="scientific">Portunus trituberculatus</name>
    <name type="common">Swimming crab</name>
    <name type="synonym">Neptunus trituberculatus</name>
    <dbReference type="NCBI Taxonomy" id="210409"/>
    <lineage>
        <taxon>Eukaryota</taxon>
        <taxon>Metazoa</taxon>
        <taxon>Ecdysozoa</taxon>
        <taxon>Arthropoda</taxon>
        <taxon>Crustacea</taxon>
        <taxon>Multicrustacea</taxon>
        <taxon>Malacostraca</taxon>
        <taxon>Eumalacostraca</taxon>
        <taxon>Eucarida</taxon>
        <taxon>Decapoda</taxon>
        <taxon>Pleocyemata</taxon>
        <taxon>Brachyura</taxon>
        <taxon>Eubrachyura</taxon>
        <taxon>Portunoidea</taxon>
        <taxon>Portunidae</taxon>
        <taxon>Portuninae</taxon>
        <taxon>Portunus</taxon>
    </lineage>
</organism>